<proteinExistence type="predicted"/>
<reference evidence="2 3" key="1">
    <citation type="submission" date="2024-02" db="EMBL/GenBank/DDBJ databases">
        <title>Rhodopirellula caenicola NBRC 110016.</title>
        <authorList>
            <person name="Ichikawa N."/>
            <person name="Katano-Makiyama Y."/>
            <person name="Hidaka K."/>
        </authorList>
    </citation>
    <scope>NUCLEOTIDE SEQUENCE [LARGE SCALE GENOMIC DNA]</scope>
    <source>
        <strain evidence="2 3">NBRC 110016</strain>
    </source>
</reference>
<sequence>MTMRFSKSSRSVRRVSLAEPERTTRRSAFPRAWVGRIRWWAARSRRVKHPRVPGPQRFARNDLAVKAWLSRSGRGTFEID</sequence>
<evidence type="ECO:0000313" key="2">
    <source>
        <dbReference type="EMBL" id="GAA5508757.1"/>
    </source>
</evidence>
<name>A0ABP9VUC6_9BACT</name>
<gene>
    <name evidence="2" type="ORF">Rcae01_04226</name>
</gene>
<accession>A0ABP9VUC6</accession>
<comment type="caution">
    <text evidence="2">The sequence shown here is derived from an EMBL/GenBank/DDBJ whole genome shotgun (WGS) entry which is preliminary data.</text>
</comment>
<evidence type="ECO:0000256" key="1">
    <source>
        <dbReference type="SAM" id="MobiDB-lite"/>
    </source>
</evidence>
<keyword evidence="3" id="KW-1185">Reference proteome</keyword>
<evidence type="ECO:0000313" key="3">
    <source>
        <dbReference type="Proteomes" id="UP001416858"/>
    </source>
</evidence>
<feature type="region of interest" description="Disordered" evidence="1">
    <location>
        <begin position="1"/>
        <end position="25"/>
    </location>
</feature>
<organism evidence="2 3">
    <name type="scientific">Novipirellula caenicola</name>
    <dbReference type="NCBI Taxonomy" id="1536901"/>
    <lineage>
        <taxon>Bacteria</taxon>
        <taxon>Pseudomonadati</taxon>
        <taxon>Planctomycetota</taxon>
        <taxon>Planctomycetia</taxon>
        <taxon>Pirellulales</taxon>
        <taxon>Pirellulaceae</taxon>
        <taxon>Novipirellula</taxon>
    </lineage>
</organism>
<protein>
    <submittedName>
        <fullName evidence="2">Uncharacterized protein</fullName>
    </submittedName>
</protein>
<dbReference type="EMBL" id="BAABRO010000011">
    <property type="protein sequence ID" value="GAA5508757.1"/>
    <property type="molecule type" value="Genomic_DNA"/>
</dbReference>
<dbReference type="Proteomes" id="UP001416858">
    <property type="component" value="Unassembled WGS sequence"/>
</dbReference>